<evidence type="ECO:0000313" key="2">
    <source>
        <dbReference type="Proteomes" id="UP000095280"/>
    </source>
</evidence>
<dbReference type="WBParaSite" id="maker-unitig_28775-snap-gene-0.2-mRNA-1">
    <property type="protein sequence ID" value="maker-unitig_28775-snap-gene-0.2-mRNA-1"/>
    <property type="gene ID" value="maker-unitig_28775-snap-gene-0.2"/>
</dbReference>
<proteinExistence type="predicted"/>
<sequence length="223" mass="23984">SHTSQLQLCHPAAISLPKLIRQRRGAAAARAWTADRFPIVADGTCCLASTSTRCPGLASFWANSINSFYCALGHRLQGRPAANKADLLKLLSSKCPSCRQGRKCKPADQKTAAPHGRNHRKRQRAANSSPRVVEGSTGSAAAATSARSPARWQEGPKNSRQRRASDVGRGGGGCPPIAVKECQKECADGAARAQPTFEQNSQLRQKEHKEQIRPDEARTPSAK</sequence>
<feature type="compositionally biased region" description="Low complexity" evidence="1">
    <location>
        <begin position="135"/>
        <end position="151"/>
    </location>
</feature>
<protein>
    <submittedName>
        <fullName evidence="3">C2H2-type domain-containing protein</fullName>
    </submittedName>
</protein>
<feature type="compositionally biased region" description="Basic and acidic residues" evidence="1">
    <location>
        <begin position="204"/>
        <end position="223"/>
    </location>
</feature>
<evidence type="ECO:0000313" key="3">
    <source>
        <dbReference type="WBParaSite" id="maker-unitig_28775-snap-gene-0.2-mRNA-1"/>
    </source>
</evidence>
<evidence type="ECO:0000256" key="1">
    <source>
        <dbReference type="SAM" id="MobiDB-lite"/>
    </source>
</evidence>
<organism evidence="2 3">
    <name type="scientific">Macrostomum lignano</name>
    <dbReference type="NCBI Taxonomy" id="282301"/>
    <lineage>
        <taxon>Eukaryota</taxon>
        <taxon>Metazoa</taxon>
        <taxon>Spiralia</taxon>
        <taxon>Lophotrochozoa</taxon>
        <taxon>Platyhelminthes</taxon>
        <taxon>Rhabditophora</taxon>
        <taxon>Macrostomorpha</taxon>
        <taxon>Macrostomida</taxon>
        <taxon>Macrostomidae</taxon>
        <taxon>Macrostomum</taxon>
    </lineage>
</organism>
<dbReference type="Proteomes" id="UP000095280">
    <property type="component" value="Unplaced"/>
</dbReference>
<accession>A0A1I8FC08</accession>
<keyword evidence="2" id="KW-1185">Reference proteome</keyword>
<name>A0A1I8FC08_9PLAT</name>
<reference evidence="3" key="1">
    <citation type="submission" date="2016-11" db="UniProtKB">
        <authorList>
            <consortium name="WormBaseParasite"/>
        </authorList>
    </citation>
    <scope>IDENTIFICATION</scope>
</reference>
<dbReference type="AlphaFoldDB" id="A0A1I8FC08"/>
<feature type="region of interest" description="Disordered" evidence="1">
    <location>
        <begin position="97"/>
        <end position="223"/>
    </location>
</feature>